<reference evidence="7 10" key="2">
    <citation type="submission" date="2020-04" db="EMBL/GenBank/DDBJ databases">
        <title>Description of novel Gluconacetobacter.</title>
        <authorList>
            <person name="Sombolestani A."/>
        </authorList>
    </citation>
    <scope>NUCLEOTIDE SEQUENCE [LARGE SCALE GENOMIC DNA]</scope>
    <source>
        <strain evidence="7 10">LMG 1382</strain>
    </source>
</reference>
<dbReference type="Gene3D" id="3.20.20.70">
    <property type="entry name" value="Aldolase class I"/>
    <property type="match status" value="1"/>
</dbReference>
<dbReference type="GO" id="GO:0004332">
    <property type="term" value="F:fructose-bisphosphate aldolase activity"/>
    <property type="evidence" value="ECO:0007669"/>
    <property type="project" value="UniProtKB-EC"/>
</dbReference>
<evidence type="ECO:0000256" key="4">
    <source>
        <dbReference type="ARBA" id="ARBA00023152"/>
    </source>
</evidence>
<dbReference type="EMBL" id="QQAW01000002">
    <property type="protein sequence ID" value="RDI39389.1"/>
    <property type="molecule type" value="Genomic_DNA"/>
</dbReference>
<keyword evidence="9" id="KW-1185">Reference proteome</keyword>
<keyword evidence="4" id="KW-0324">Glycolysis</keyword>
<dbReference type="Pfam" id="PF00274">
    <property type="entry name" value="Glycolytic"/>
    <property type="match status" value="1"/>
</dbReference>
<evidence type="ECO:0000256" key="3">
    <source>
        <dbReference type="ARBA" id="ARBA00013068"/>
    </source>
</evidence>
<comment type="pathway">
    <text evidence="1">Carbohydrate degradation; glycolysis; D-glyceraldehyde 3-phosphate and glycerone phosphate from D-glucose: step 4/4.</text>
</comment>
<comment type="caution">
    <text evidence="8">The sequence shown here is derived from an EMBL/GenBank/DDBJ whole genome shotgun (WGS) entry which is preliminary data.</text>
</comment>
<dbReference type="PANTHER" id="PTHR11627">
    <property type="entry name" value="FRUCTOSE-BISPHOSPHATE ALDOLASE"/>
    <property type="match status" value="1"/>
</dbReference>
<dbReference type="EMBL" id="JABEQI010000002">
    <property type="protein sequence ID" value="MBB2185584.1"/>
    <property type="molecule type" value="Genomic_DNA"/>
</dbReference>
<dbReference type="EC" id="4.1.2.13" evidence="3"/>
<evidence type="ECO:0000313" key="10">
    <source>
        <dbReference type="Proteomes" id="UP000562982"/>
    </source>
</evidence>
<organism evidence="8 9">
    <name type="scientific">Gluconacetobacter liquefaciens</name>
    <name type="common">Acetobacter liquefaciens</name>
    <dbReference type="NCBI Taxonomy" id="89584"/>
    <lineage>
        <taxon>Bacteria</taxon>
        <taxon>Pseudomonadati</taxon>
        <taxon>Pseudomonadota</taxon>
        <taxon>Alphaproteobacteria</taxon>
        <taxon>Acetobacterales</taxon>
        <taxon>Acetobacteraceae</taxon>
        <taxon>Gluconacetobacter</taxon>
    </lineage>
</organism>
<dbReference type="OrthoDB" id="9813469at2"/>
<dbReference type="InterPro" id="IPR000741">
    <property type="entry name" value="FBA_I"/>
</dbReference>
<gene>
    <name evidence="8" type="ORF">C7453_102176</name>
    <name evidence="7" type="ORF">HLH32_04155</name>
</gene>
<sequence>MSFESMKSQLSAKPGFIAALDQSGGSTPGALGHYGIPESAYNGDDEMFRLMHEMRVRIITAPSFTGDKVIAAILFERTMDGLVGDKQVPAYLWEDRGVVPFLKVDKGLEEEVDGVRLMKPIPGLDPLLARAVKLGIYGTKERSVINLANQEGIAAIVTQQFDLARQIAAHGLVPILEPEVLIKSPQKAAAEAILRDELARGLDALPGDYQVMLKLTIPETPDLYLDLVRHPRVQRVVALSGGYTLDDACTRLAANHGMIASFSRALVGDLKVSMTDAEFDATLAKAIDKIYQASTTKS</sequence>
<evidence type="ECO:0000313" key="8">
    <source>
        <dbReference type="EMBL" id="RDI39389.1"/>
    </source>
</evidence>
<evidence type="ECO:0000256" key="5">
    <source>
        <dbReference type="ARBA" id="ARBA00023239"/>
    </source>
</evidence>
<evidence type="ECO:0000256" key="2">
    <source>
        <dbReference type="ARBA" id="ARBA00010387"/>
    </source>
</evidence>
<evidence type="ECO:0000256" key="6">
    <source>
        <dbReference type="ARBA" id="ARBA00029799"/>
    </source>
</evidence>
<reference evidence="8 9" key="1">
    <citation type="submission" date="2018-07" db="EMBL/GenBank/DDBJ databases">
        <title>Genomic Encyclopedia of Type Strains, Phase IV (KMG-IV): sequencing the most valuable type-strain genomes for metagenomic binning, comparative biology and taxonomic classification.</title>
        <authorList>
            <person name="Goeker M."/>
        </authorList>
    </citation>
    <scope>NUCLEOTIDE SEQUENCE [LARGE SCALE GENOMIC DNA]</scope>
    <source>
        <strain evidence="8 9">DSM 5603</strain>
    </source>
</reference>
<dbReference type="NCBIfam" id="NF003784">
    <property type="entry name" value="PRK05377.1"/>
    <property type="match status" value="1"/>
</dbReference>
<dbReference type="SUPFAM" id="SSF51569">
    <property type="entry name" value="Aldolase"/>
    <property type="match status" value="1"/>
</dbReference>
<evidence type="ECO:0000256" key="1">
    <source>
        <dbReference type="ARBA" id="ARBA00004714"/>
    </source>
</evidence>
<keyword evidence="5" id="KW-0456">Lyase</keyword>
<dbReference type="GO" id="GO:0006096">
    <property type="term" value="P:glycolytic process"/>
    <property type="evidence" value="ECO:0007669"/>
    <property type="project" value="UniProtKB-UniPathway"/>
</dbReference>
<evidence type="ECO:0000313" key="7">
    <source>
        <dbReference type="EMBL" id="MBB2185584.1"/>
    </source>
</evidence>
<dbReference type="Proteomes" id="UP000562982">
    <property type="component" value="Unassembled WGS sequence"/>
</dbReference>
<dbReference type="AlphaFoldDB" id="A0A370G8V9"/>
<dbReference type="Proteomes" id="UP000254958">
    <property type="component" value="Unassembled WGS sequence"/>
</dbReference>
<accession>A0A370G8V9</accession>
<name>A0A370G8V9_GLULI</name>
<dbReference type="RefSeq" id="WP_114726277.1">
    <property type="nucleotide sequence ID" value="NZ_BJMI01000001.1"/>
</dbReference>
<dbReference type="UniPathway" id="UPA00109">
    <property type="reaction ID" value="UER00183"/>
</dbReference>
<proteinExistence type="inferred from homology"/>
<protein>
    <recommendedName>
        <fullName evidence="3">fructose-bisphosphate aldolase</fullName>
        <ecNumber evidence="3">4.1.2.13</ecNumber>
    </recommendedName>
    <alternativeName>
        <fullName evidence="6">Fructose-bisphosphate aldolase class I</fullName>
    </alternativeName>
</protein>
<evidence type="ECO:0000313" key="9">
    <source>
        <dbReference type="Proteomes" id="UP000254958"/>
    </source>
</evidence>
<comment type="similarity">
    <text evidence="2">Belongs to the class I fructose-bisphosphate aldolase family.</text>
</comment>
<dbReference type="InterPro" id="IPR013785">
    <property type="entry name" value="Aldolase_TIM"/>
</dbReference>